<dbReference type="SFLD" id="SFLDG00002">
    <property type="entry name" value="C1.7:_P-type_atpase_like"/>
    <property type="match status" value="1"/>
</dbReference>
<feature type="domain" description="P-type ATPase A" evidence="7">
    <location>
        <begin position="96"/>
        <end position="193"/>
    </location>
</feature>
<feature type="transmembrane region" description="Helical" evidence="6">
    <location>
        <begin position="698"/>
        <end position="720"/>
    </location>
</feature>
<evidence type="ECO:0000256" key="6">
    <source>
        <dbReference type="SAM" id="Phobius"/>
    </source>
</evidence>
<dbReference type="SFLD" id="SFLDS00003">
    <property type="entry name" value="Haloacid_Dehalogenase"/>
    <property type="match status" value="1"/>
</dbReference>
<reference evidence="9" key="1">
    <citation type="journal article" date="2019" name="Int. J. Syst. Evol. Microbiol.">
        <title>The Global Catalogue of Microorganisms (GCM) 10K type strain sequencing project: providing services to taxonomists for standard genome sequencing and annotation.</title>
        <authorList>
            <consortium name="The Broad Institute Genomics Platform"/>
            <consortium name="The Broad Institute Genome Sequencing Center for Infectious Disease"/>
            <person name="Wu L."/>
            <person name="Ma J."/>
        </authorList>
    </citation>
    <scope>NUCLEOTIDE SEQUENCE [LARGE SCALE GENOMIC DNA]</scope>
    <source>
        <strain evidence="9">CGMCC 4.6997</strain>
    </source>
</reference>
<dbReference type="InterPro" id="IPR023299">
    <property type="entry name" value="ATPase_P-typ_cyto_dom_N"/>
</dbReference>
<dbReference type="InterPro" id="IPR001757">
    <property type="entry name" value="P_typ_ATPase"/>
</dbReference>
<dbReference type="Proteomes" id="UP001596039">
    <property type="component" value="Unassembled WGS sequence"/>
</dbReference>
<dbReference type="Gene3D" id="3.40.50.1000">
    <property type="entry name" value="HAD superfamily/HAD-like"/>
    <property type="match status" value="1"/>
</dbReference>
<name>A0ABW0NQ49_9MICO</name>
<dbReference type="SFLD" id="SFLDF00027">
    <property type="entry name" value="p-type_atpase"/>
    <property type="match status" value="1"/>
</dbReference>
<protein>
    <submittedName>
        <fullName evidence="8">HAD-IC family P-type ATPase</fullName>
    </submittedName>
</protein>
<organism evidence="8 9">
    <name type="scientific">Lysinimonas soli</name>
    <dbReference type="NCBI Taxonomy" id="1074233"/>
    <lineage>
        <taxon>Bacteria</taxon>
        <taxon>Bacillati</taxon>
        <taxon>Actinomycetota</taxon>
        <taxon>Actinomycetes</taxon>
        <taxon>Micrococcales</taxon>
        <taxon>Microbacteriaceae</taxon>
        <taxon>Lysinimonas</taxon>
    </lineage>
</organism>
<dbReference type="PROSITE" id="PS00154">
    <property type="entry name" value="ATPASE_E1_E2"/>
    <property type="match status" value="1"/>
</dbReference>
<dbReference type="InterPro" id="IPR008250">
    <property type="entry name" value="ATPase_P-typ_transduc_dom_A_sf"/>
</dbReference>
<keyword evidence="9" id="KW-1185">Reference proteome</keyword>
<evidence type="ECO:0000256" key="2">
    <source>
        <dbReference type="ARBA" id="ARBA00022692"/>
    </source>
</evidence>
<dbReference type="RefSeq" id="WP_386739883.1">
    <property type="nucleotide sequence ID" value="NZ_JBHSMG010000002.1"/>
</dbReference>
<dbReference type="NCBIfam" id="TIGR01494">
    <property type="entry name" value="ATPase_P-type"/>
    <property type="match status" value="2"/>
</dbReference>
<feature type="transmembrane region" description="Helical" evidence="6">
    <location>
        <begin position="252"/>
        <end position="282"/>
    </location>
</feature>
<dbReference type="SUPFAM" id="SSF81665">
    <property type="entry name" value="Calcium ATPase, transmembrane domain M"/>
    <property type="match status" value="1"/>
</dbReference>
<dbReference type="Gene3D" id="3.40.1110.10">
    <property type="entry name" value="Calcium-transporting ATPase, cytoplasmic domain N"/>
    <property type="match status" value="1"/>
</dbReference>
<dbReference type="InterPro" id="IPR036412">
    <property type="entry name" value="HAD-like_sf"/>
</dbReference>
<evidence type="ECO:0000256" key="1">
    <source>
        <dbReference type="ARBA" id="ARBA00004651"/>
    </source>
</evidence>
<feature type="transmembrane region" description="Helical" evidence="6">
    <location>
        <begin position="638"/>
        <end position="659"/>
    </location>
</feature>
<sequence length="821" mass="85138">MAGPVRGLSSAEVEERVRAGLSNRYRAVTSRPVWQIVRENVLTLFNLVVGLSFGALLVLGDVVDALFGFFAIANTAIGVAQETRAKITLDRLALLEAPQARVLRDGVPTLVARDAVVRDDVLVLTAGDQLVADAVVLSADGLELDESMLTGEADPIPAEAARELLAGSFVVAGTGLARATRVGASSYANRITAGARGTGRATSEIRAALRRVIRWVSWILLPIAALVLNGQMDALGGWSTALANGSWREGAIRAISSVIGMVPQGLVFITSVALAVAAVALLRSRVLVQDLPAVETLARVDVLCFDKTGTLTDGTMVLDGCELLDERPGWDAVLGWFGTRPDANVTARSLVERFGAVGAAVGAAAGADSRPEAADPAPTAVGFDSARKWSAVGFAAGPARGSWVLGAPDVVLAEGRGGVAASAVLTRAGELAASGLRVLVLAASAVPLRASGERDVAARAAADTAWLRSAPLEPVALITVRERLRPDAAATVAFFREQGVELRILSGDHPSTVAAVARAAGIPVTEAIDARTLPTDPAGLAAALDRHPIIGRVTPEQKRDMVLAMRSAGHIVAMIGDGANDALALSHADLGIAMGSGVAATRAVSQLVLLDGDFDRLPQTVAYGRRVISNVERLAKLFLAKTVYAIVLAIVFGALLWTFPLLPRQFAATDGLTIGLPALVLAGLAATDRAQAGFLRRALRFCVPSGLVIALVVTGLVVALRAMQADATATSTAVVLALTVVGLWLLGILLRPLDLRRVLLLLALALGLAGTVLIPWVSDFFSLGPPAPVLPAAAVAAALGILALEVLRRSGVTTARRRLRP</sequence>
<feature type="transmembrane region" description="Helical" evidence="6">
    <location>
        <begin position="789"/>
        <end position="807"/>
    </location>
</feature>
<dbReference type="EMBL" id="JBHSMG010000002">
    <property type="protein sequence ID" value="MFC5502182.1"/>
    <property type="molecule type" value="Genomic_DNA"/>
</dbReference>
<gene>
    <name evidence="8" type="ORF">ACFPJ4_08015</name>
</gene>
<evidence type="ECO:0000256" key="5">
    <source>
        <dbReference type="ARBA" id="ARBA00023136"/>
    </source>
</evidence>
<dbReference type="PRINTS" id="PR00119">
    <property type="entry name" value="CATATPASE"/>
</dbReference>
<evidence type="ECO:0000256" key="3">
    <source>
        <dbReference type="ARBA" id="ARBA00022967"/>
    </source>
</evidence>
<dbReference type="SUPFAM" id="SSF81653">
    <property type="entry name" value="Calcium ATPase, transduction domain A"/>
    <property type="match status" value="1"/>
</dbReference>
<keyword evidence="3" id="KW-1278">Translocase</keyword>
<dbReference type="PROSITE" id="PS01229">
    <property type="entry name" value="COF_2"/>
    <property type="match status" value="1"/>
</dbReference>
<dbReference type="InterPro" id="IPR023214">
    <property type="entry name" value="HAD_sf"/>
</dbReference>
<evidence type="ECO:0000256" key="4">
    <source>
        <dbReference type="ARBA" id="ARBA00022989"/>
    </source>
</evidence>
<keyword evidence="2 6" id="KW-0812">Transmembrane</keyword>
<evidence type="ECO:0000313" key="9">
    <source>
        <dbReference type="Proteomes" id="UP001596039"/>
    </source>
</evidence>
<dbReference type="InterPro" id="IPR059000">
    <property type="entry name" value="ATPase_P-type_domA"/>
</dbReference>
<dbReference type="InterPro" id="IPR018303">
    <property type="entry name" value="ATPase_P-typ_P_site"/>
</dbReference>
<evidence type="ECO:0000259" key="7">
    <source>
        <dbReference type="Pfam" id="PF00122"/>
    </source>
</evidence>
<feature type="transmembrane region" description="Helical" evidence="6">
    <location>
        <begin position="212"/>
        <end position="232"/>
    </location>
</feature>
<feature type="transmembrane region" description="Helical" evidence="6">
    <location>
        <begin position="758"/>
        <end position="777"/>
    </location>
</feature>
<dbReference type="InterPro" id="IPR044492">
    <property type="entry name" value="P_typ_ATPase_HD_dom"/>
</dbReference>
<dbReference type="Pfam" id="PF00702">
    <property type="entry name" value="Hydrolase"/>
    <property type="match status" value="1"/>
</dbReference>
<dbReference type="InterPro" id="IPR023298">
    <property type="entry name" value="ATPase_P-typ_TM_dom_sf"/>
</dbReference>
<accession>A0ABW0NQ49</accession>
<proteinExistence type="predicted"/>
<dbReference type="SUPFAM" id="SSF56784">
    <property type="entry name" value="HAD-like"/>
    <property type="match status" value="1"/>
</dbReference>
<comment type="subcellular location">
    <subcellularLocation>
        <location evidence="1">Cell membrane</location>
        <topology evidence="1">Multi-pass membrane protein</topology>
    </subcellularLocation>
</comment>
<keyword evidence="5 6" id="KW-0472">Membrane</keyword>
<keyword evidence="4 6" id="KW-1133">Transmembrane helix</keyword>
<dbReference type="PANTHER" id="PTHR42861">
    <property type="entry name" value="CALCIUM-TRANSPORTING ATPASE"/>
    <property type="match status" value="1"/>
</dbReference>
<feature type="transmembrane region" description="Helical" evidence="6">
    <location>
        <begin position="665"/>
        <end position="686"/>
    </location>
</feature>
<evidence type="ECO:0000313" key="8">
    <source>
        <dbReference type="EMBL" id="MFC5502182.1"/>
    </source>
</evidence>
<dbReference type="Gene3D" id="1.20.1110.10">
    <property type="entry name" value="Calcium-transporting ATPase, transmembrane domain"/>
    <property type="match status" value="1"/>
</dbReference>
<feature type="transmembrane region" description="Helical" evidence="6">
    <location>
        <begin position="732"/>
        <end position="751"/>
    </location>
</feature>
<comment type="caution">
    <text evidence="8">The sequence shown here is derived from an EMBL/GenBank/DDBJ whole genome shotgun (WGS) entry which is preliminary data.</text>
</comment>
<dbReference type="Gene3D" id="2.70.150.10">
    <property type="entry name" value="Calcium-transporting ATPase, cytoplasmic transduction domain A"/>
    <property type="match status" value="1"/>
</dbReference>
<dbReference type="Pfam" id="PF00122">
    <property type="entry name" value="E1-E2_ATPase"/>
    <property type="match status" value="1"/>
</dbReference>